<protein>
    <submittedName>
        <fullName evidence="2">Uncharacterized protein</fullName>
    </submittedName>
</protein>
<proteinExistence type="predicted"/>
<dbReference type="AlphaFoldDB" id="A0A1H7YX02"/>
<dbReference type="Proteomes" id="UP000198553">
    <property type="component" value="Unassembled WGS sequence"/>
</dbReference>
<keyword evidence="3" id="KW-1185">Reference proteome</keyword>
<evidence type="ECO:0000313" key="2">
    <source>
        <dbReference type="EMBL" id="SEM50441.1"/>
    </source>
</evidence>
<sequence>MNSPRPYFFIIKGKNKGVRIRFPFVRFDKRKALHVQSQYTPTGNKKEETRMNEITVYSTNT</sequence>
<evidence type="ECO:0000313" key="3">
    <source>
        <dbReference type="Proteomes" id="UP000198553"/>
    </source>
</evidence>
<name>A0A1H7YX02_9BACI</name>
<evidence type="ECO:0000256" key="1">
    <source>
        <dbReference type="SAM" id="MobiDB-lite"/>
    </source>
</evidence>
<reference evidence="3" key="1">
    <citation type="submission" date="2016-10" db="EMBL/GenBank/DDBJ databases">
        <authorList>
            <person name="Varghese N."/>
            <person name="Submissions S."/>
        </authorList>
    </citation>
    <scope>NUCLEOTIDE SEQUENCE [LARGE SCALE GENOMIC DNA]</scope>
    <source>
        <strain evidence="3">B48,IBRC-M 10115,DSM 25386,CECT 8001</strain>
    </source>
</reference>
<dbReference type="STRING" id="930146.SAMN05192533_103170"/>
<feature type="region of interest" description="Disordered" evidence="1">
    <location>
        <begin position="38"/>
        <end position="61"/>
    </location>
</feature>
<gene>
    <name evidence="2" type="ORF">SAMN05192533_103170</name>
</gene>
<accession>A0A1H7YX02</accession>
<dbReference type="EMBL" id="FOBW01000003">
    <property type="protein sequence ID" value="SEM50441.1"/>
    <property type="molecule type" value="Genomic_DNA"/>
</dbReference>
<organism evidence="2 3">
    <name type="scientific">Mesobacillus persicus</name>
    <dbReference type="NCBI Taxonomy" id="930146"/>
    <lineage>
        <taxon>Bacteria</taxon>
        <taxon>Bacillati</taxon>
        <taxon>Bacillota</taxon>
        <taxon>Bacilli</taxon>
        <taxon>Bacillales</taxon>
        <taxon>Bacillaceae</taxon>
        <taxon>Mesobacillus</taxon>
    </lineage>
</organism>